<evidence type="ECO:0000313" key="1">
    <source>
        <dbReference type="EMBL" id="SAP84258.1"/>
    </source>
</evidence>
<dbReference type="Gene3D" id="1.10.3510.10">
    <property type="entry name" value="NMB0513-like"/>
    <property type="match status" value="1"/>
</dbReference>
<comment type="caution">
    <text evidence="1">The sequence shown here is derived from an EMBL/GenBank/DDBJ whole genome shotgun (WGS) entry which is preliminary data.</text>
</comment>
<name>A0A8G2A0E1_RAOPL</name>
<dbReference type="Proteomes" id="UP000078124">
    <property type="component" value="Unassembled WGS sequence"/>
</dbReference>
<dbReference type="AlphaFoldDB" id="A0A8G2A0E1"/>
<dbReference type="InterPro" id="IPR023138">
    <property type="entry name" value="NMB0513-like_sf"/>
</dbReference>
<organism evidence="1 2">
    <name type="scientific">Raoultella planticola</name>
    <name type="common">Klebsiella planticola</name>
    <dbReference type="NCBI Taxonomy" id="575"/>
    <lineage>
        <taxon>Bacteria</taxon>
        <taxon>Pseudomonadati</taxon>
        <taxon>Pseudomonadota</taxon>
        <taxon>Gammaproteobacteria</taxon>
        <taxon>Enterobacterales</taxon>
        <taxon>Enterobacteriaceae</taxon>
        <taxon>Klebsiella/Raoultella group</taxon>
        <taxon>Raoultella</taxon>
    </lineage>
</organism>
<dbReference type="RefSeq" id="WP_064384984.1">
    <property type="nucleotide sequence ID" value="NZ_CP172746.1"/>
</dbReference>
<reference evidence="1 2" key="1">
    <citation type="submission" date="2016-05" db="EMBL/GenBank/DDBJ databases">
        <authorList>
            <consortium name="Pathogen Informatics"/>
        </authorList>
    </citation>
    <scope>NUCLEOTIDE SEQUENCE [LARGE SCALE GENOMIC DNA]</scope>
    <source>
        <strain evidence="1 2">2880STDY5682802</strain>
    </source>
</reference>
<gene>
    <name evidence="1" type="ORF">SAMEA2273876_02702</name>
</gene>
<protein>
    <submittedName>
        <fullName evidence="1">Uncharacterized protein conserved in bacteria</fullName>
    </submittedName>
</protein>
<evidence type="ECO:0000313" key="2">
    <source>
        <dbReference type="Proteomes" id="UP000078124"/>
    </source>
</evidence>
<dbReference type="SUPFAM" id="SSF160472">
    <property type="entry name" value="NMB0513-like"/>
    <property type="match status" value="1"/>
</dbReference>
<proteinExistence type="predicted"/>
<accession>A0A8G2A0E1</accession>
<dbReference type="EMBL" id="FLAC01000009">
    <property type="protein sequence ID" value="SAP84258.1"/>
    <property type="molecule type" value="Genomic_DNA"/>
</dbReference>
<dbReference type="InterPro" id="IPR007670">
    <property type="entry name" value="DUF596"/>
</dbReference>
<sequence>MLYSDDEYKLFAEELEGSSMGTVWSAMRADNLGKEELSYKEKCDYFFELMERLLLEGKIKLASRGKYLEGSIDEQISLYRENFPKNQEEMEEDAFDGFWFLTEKCPGGIVWIHDNGYEDWT</sequence>
<dbReference type="Pfam" id="PF04591">
    <property type="entry name" value="DUF596"/>
    <property type="match status" value="1"/>
</dbReference>